<name>A0A0F9CNQ9_9ZZZZ</name>
<accession>A0A0F9CNQ9</accession>
<organism evidence="2">
    <name type="scientific">marine sediment metagenome</name>
    <dbReference type="NCBI Taxonomy" id="412755"/>
    <lineage>
        <taxon>unclassified sequences</taxon>
        <taxon>metagenomes</taxon>
        <taxon>ecological metagenomes</taxon>
    </lineage>
</organism>
<evidence type="ECO:0000313" key="2">
    <source>
        <dbReference type="EMBL" id="KKL07281.1"/>
    </source>
</evidence>
<dbReference type="EMBL" id="LAZR01043355">
    <property type="protein sequence ID" value="KKL07281.1"/>
    <property type="molecule type" value="Genomic_DNA"/>
</dbReference>
<protein>
    <submittedName>
        <fullName evidence="2">Uncharacterized protein</fullName>
    </submittedName>
</protein>
<proteinExistence type="predicted"/>
<dbReference type="AlphaFoldDB" id="A0A0F9CNQ9"/>
<feature type="transmembrane region" description="Helical" evidence="1">
    <location>
        <begin position="20"/>
        <end position="40"/>
    </location>
</feature>
<keyword evidence="1" id="KW-0472">Membrane</keyword>
<reference evidence="2" key="1">
    <citation type="journal article" date="2015" name="Nature">
        <title>Complex archaea that bridge the gap between prokaryotes and eukaryotes.</title>
        <authorList>
            <person name="Spang A."/>
            <person name="Saw J.H."/>
            <person name="Jorgensen S.L."/>
            <person name="Zaremba-Niedzwiedzka K."/>
            <person name="Martijn J."/>
            <person name="Lind A.E."/>
            <person name="van Eijk R."/>
            <person name="Schleper C."/>
            <person name="Guy L."/>
            <person name="Ettema T.J."/>
        </authorList>
    </citation>
    <scope>NUCLEOTIDE SEQUENCE</scope>
</reference>
<evidence type="ECO:0000256" key="1">
    <source>
        <dbReference type="SAM" id="Phobius"/>
    </source>
</evidence>
<keyword evidence="1" id="KW-1133">Transmembrane helix</keyword>
<sequence length="47" mass="5140">MTLSDDRIETCVKLIGYGLAALWILFVAVCFLFSFLGLLFNGGIGKL</sequence>
<gene>
    <name evidence="2" type="ORF">LCGC14_2587620</name>
</gene>
<keyword evidence="1" id="KW-0812">Transmembrane</keyword>
<comment type="caution">
    <text evidence="2">The sequence shown here is derived from an EMBL/GenBank/DDBJ whole genome shotgun (WGS) entry which is preliminary data.</text>
</comment>